<sequence>MKRVEWDEDRMRDTRLNELLSVVFKELFASLLFKIRSYAPCAICGVKTRTSVASETMIEVVLIGMVLLEK</sequence>
<dbReference type="GO" id="GO:0005509">
    <property type="term" value="F:calcium ion binding"/>
    <property type="evidence" value="ECO:0007669"/>
    <property type="project" value="TreeGrafter"/>
</dbReference>
<dbReference type="AlphaFoldDB" id="K3WIW9"/>
<dbReference type="GO" id="GO:0031340">
    <property type="term" value="P:positive regulation of vesicle fusion"/>
    <property type="evidence" value="ECO:0007669"/>
    <property type="project" value="TreeGrafter"/>
</dbReference>
<dbReference type="InterPro" id="IPR056430">
    <property type="entry name" value="C2CD5_YbjQ-like_dom"/>
</dbReference>
<feature type="domain" description="C2" evidence="1">
    <location>
        <begin position="1"/>
        <end position="67"/>
    </location>
</feature>
<dbReference type="InParanoid" id="K3WIW9"/>
<accession>K3WIW9</accession>
<protein>
    <recommendedName>
        <fullName evidence="1">C2 domain-containing protein</fullName>
    </recommendedName>
</protein>
<dbReference type="GO" id="GO:0005544">
    <property type="term" value="F:calcium-dependent phospholipid binding"/>
    <property type="evidence" value="ECO:0007669"/>
    <property type="project" value="InterPro"/>
</dbReference>
<dbReference type="PANTHER" id="PTHR37412">
    <property type="entry name" value="C2 DOMAIN-CONTAINING PROTEIN 5"/>
    <property type="match status" value="1"/>
</dbReference>
<reference evidence="2" key="3">
    <citation type="submission" date="2015-02" db="UniProtKB">
        <authorList>
            <consortium name="EnsemblProtists"/>
        </authorList>
    </citation>
    <scope>IDENTIFICATION</scope>
    <source>
        <strain evidence="2">DAOM BR144</strain>
    </source>
</reference>
<dbReference type="GO" id="GO:0010828">
    <property type="term" value="P:positive regulation of D-glucose transmembrane transport"/>
    <property type="evidence" value="ECO:0007669"/>
    <property type="project" value="TreeGrafter"/>
</dbReference>
<dbReference type="Pfam" id="PF23028">
    <property type="entry name" value="YbjQ_3"/>
    <property type="match status" value="1"/>
</dbReference>
<dbReference type="InterPro" id="IPR038983">
    <property type="entry name" value="C2CD5"/>
</dbReference>
<evidence type="ECO:0000313" key="3">
    <source>
        <dbReference type="Proteomes" id="UP000019132"/>
    </source>
</evidence>
<reference evidence="3" key="2">
    <citation type="submission" date="2010-04" db="EMBL/GenBank/DDBJ databases">
        <authorList>
            <person name="Buell R."/>
            <person name="Hamilton J."/>
            <person name="Hostetler J."/>
        </authorList>
    </citation>
    <scope>NUCLEOTIDE SEQUENCE [LARGE SCALE GENOMIC DNA]</scope>
    <source>
        <strain evidence="3">DAOM:BR144</strain>
    </source>
</reference>
<name>K3WIW9_GLOUD</name>
<organism evidence="2 3">
    <name type="scientific">Globisporangium ultimum (strain ATCC 200006 / CBS 805.95 / DAOM BR144)</name>
    <name type="common">Pythium ultimum</name>
    <dbReference type="NCBI Taxonomy" id="431595"/>
    <lineage>
        <taxon>Eukaryota</taxon>
        <taxon>Sar</taxon>
        <taxon>Stramenopiles</taxon>
        <taxon>Oomycota</taxon>
        <taxon>Peronosporomycetes</taxon>
        <taxon>Pythiales</taxon>
        <taxon>Pythiaceae</taxon>
        <taxon>Globisporangium</taxon>
    </lineage>
</organism>
<dbReference type="HOGENOM" id="CLU_2765795_0_0_1"/>
<evidence type="ECO:0000259" key="1">
    <source>
        <dbReference type="Pfam" id="PF23028"/>
    </source>
</evidence>
<dbReference type="VEuPathDB" id="FungiDB:PYU1_G004900"/>
<dbReference type="PANTHER" id="PTHR37412:SF2">
    <property type="entry name" value="C2 DOMAIN-CONTAINING PROTEIN 5"/>
    <property type="match status" value="1"/>
</dbReference>
<proteinExistence type="predicted"/>
<dbReference type="EMBL" id="GL376564">
    <property type="status" value="NOT_ANNOTATED_CDS"/>
    <property type="molecule type" value="Genomic_DNA"/>
</dbReference>
<keyword evidence="3" id="KW-1185">Reference proteome</keyword>
<evidence type="ECO:0000313" key="2">
    <source>
        <dbReference type="EnsemblProtists" id="PYU1_T004911"/>
    </source>
</evidence>
<dbReference type="GO" id="GO:0065002">
    <property type="term" value="P:intracellular protein transmembrane transport"/>
    <property type="evidence" value="ECO:0007669"/>
    <property type="project" value="TreeGrafter"/>
</dbReference>
<dbReference type="GO" id="GO:0072659">
    <property type="term" value="P:protein localization to plasma membrane"/>
    <property type="evidence" value="ECO:0007669"/>
    <property type="project" value="TreeGrafter"/>
</dbReference>
<dbReference type="GO" id="GO:0005886">
    <property type="term" value="C:plasma membrane"/>
    <property type="evidence" value="ECO:0007669"/>
    <property type="project" value="TreeGrafter"/>
</dbReference>
<dbReference type="Proteomes" id="UP000019132">
    <property type="component" value="Unassembled WGS sequence"/>
</dbReference>
<dbReference type="eggNOG" id="KOG1031">
    <property type="taxonomic scope" value="Eukaryota"/>
</dbReference>
<dbReference type="EnsemblProtists" id="PYU1_T004911">
    <property type="protein sequence ID" value="PYU1_T004911"/>
    <property type="gene ID" value="PYU1_G004900"/>
</dbReference>
<dbReference type="GO" id="GO:0090314">
    <property type="term" value="P:positive regulation of protein targeting to membrane"/>
    <property type="evidence" value="ECO:0007669"/>
    <property type="project" value="TreeGrafter"/>
</dbReference>
<reference evidence="3" key="1">
    <citation type="journal article" date="2010" name="Genome Biol.">
        <title>Genome sequence of the necrotrophic plant pathogen Pythium ultimum reveals original pathogenicity mechanisms and effector repertoire.</title>
        <authorList>
            <person name="Levesque C.A."/>
            <person name="Brouwer H."/>
            <person name="Cano L."/>
            <person name="Hamilton J.P."/>
            <person name="Holt C."/>
            <person name="Huitema E."/>
            <person name="Raffaele S."/>
            <person name="Robideau G.P."/>
            <person name="Thines M."/>
            <person name="Win J."/>
            <person name="Zerillo M.M."/>
            <person name="Beakes G.W."/>
            <person name="Boore J.L."/>
            <person name="Busam D."/>
            <person name="Dumas B."/>
            <person name="Ferriera S."/>
            <person name="Fuerstenberg S.I."/>
            <person name="Gachon C.M."/>
            <person name="Gaulin E."/>
            <person name="Govers F."/>
            <person name="Grenville-Briggs L."/>
            <person name="Horner N."/>
            <person name="Hostetler J."/>
            <person name="Jiang R.H."/>
            <person name="Johnson J."/>
            <person name="Krajaejun T."/>
            <person name="Lin H."/>
            <person name="Meijer H.J."/>
            <person name="Moore B."/>
            <person name="Morris P."/>
            <person name="Phuntmart V."/>
            <person name="Puiu D."/>
            <person name="Shetty J."/>
            <person name="Stajich J.E."/>
            <person name="Tripathy S."/>
            <person name="Wawra S."/>
            <person name="van West P."/>
            <person name="Whitty B.R."/>
            <person name="Coutinho P.M."/>
            <person name="Henrissat B."/>
            <person name="Martin F."/>
            <person name="Thomas P.D."/>
            <person name="Tyler B.M."/>
            <person name="De Vries R.P."/>
            <person name="Kamoun S."/>
            <person name="Yandell M."/>
            <person name="Tisserat N."/>
            <person name="Buell C.R."/>
        </authorList>
    </citation>
    <scope>NUCLEOTIDE SEQUENCE</scope>
    <source>
        <strain evidence="3">DAOM:BR144</strain>
    </source>
</reference>